<dbReference type="OrthoDB" id="3784113at2"/>
<dbReference type="Proteomes" id="UP000246050">
    <property type="component" value="Unassembled WGS sequence"/>
</dbReference>
<reference evidence="1 2" key="1">
    <citation type="submission" date="2018-05" db="EMBL/GenBank/DDBJ databases">
        <title>Micromonosporas from Atacama Desert.</title>
        <authorList>
            <person name="Carro L."/>
            <person name="Golinska P."/>
            <person name="Klenk H.-P."/>
            <person name="Goodfellow M."/>
        </authorList>
    </citation>
    <scope>NUCLEOTIDE SEQUENCE [LARGE SCALE GENOMIC DNA]</scope>
    <source>
        <strain evidence="1 2">4G51</strain>
    </source>
</reference>
<proteinExistence type="predicted"/>
<name>A0A317DKC7_9ACTN</name>
<evidence type="ECO:0000313" key="2">
    <source>
        <dbReference type="Proteomes" id="UP000246050"/>
    </source>
</evidence>
<gene>
    <name evidence="1" type="ORF">DKT69_14290</name>
</gene>
<protein>
    <submittedName>
        <fullName evidence="1">Uncharacterized protein</fullName>
    </submittedName>
</protein>
<dbReference type="EMBL" id="QGKS01000212">
    <property type="protein sequence ID" value="PWR14842.1"/>
    <property type="molecule type" value="Genomic_DNA"/>
</dbReference>
<dbReference type="RefSeq" id="WP_109802050.1">
    <property type="nucleotide sequence ID" value="NZ_QGKS01000212.1"/>
</dbReference>
<sequence>MERAQLISLLTDRDGAFEACRGAVERGASFDVFDGSLPASHFAEIYRGRQIHTRERGIPTLGFAEAVEVLYALREQPLRVGRVRLSDPPYYFQLFLSADESAVVACIGVDQQHQQAQRARQATSENLHEG</sequence>
<comment type="caution">
    <text evidence="1">The sequence shown here is derived from an EMBL/GenBank/DDBJ whole genome shotgun (WGS) entry which is preliminary data.</text>
</comment>
<accession>A0A317DKC7</accession>
<evidence type="ECO:0000313" key="1">
    <source>
        <dbReference type="EMBL" id="PWR14842.1"/>
    </source>
</evidence>
<dbReference type="AlphaFoldDB" id="A0A317DKC7"/>
<organism evidence="1 2">
    <name type="scientific">Micromonospora sicca</name>
    <dbReference type="NCBI Taxonomy" id="2202420"/>
    <lineage>
        <taxon>Bacteria</taxon>
        <taxon>Bacillati</taxon>
        <taxon>Actinomycetota</taxon>
        <taxon>Actinomycetes</taxon>
        <taxon>Micromonosporales</taxon>
        <taxon>Micromonosporaceae</taxon>
        <taxon>Micromonospora</taxon>
    </lineage>
</organism>